<dbReference type="SMART" id="SM00325">
    <property type="entry name" value="RhoGEF"/>
    <property type="match status" value="1"/>
</dbReference>
<evidence type="ECO:0008006" key="13">
    <source>
        <dbReference type="Google" id="ProtNLM"/>
    </source>
</evidence>
<dbReference type="SUPFAM" id="SSF50729">
    <property type="entry name" value="PH domain-like"/>
    <property type="match status" value="1"/>
</dbReference>
<dbReference type="PROSITE" id="PS50106">
    <property type="entry name" value="PDZ"/>
    <property type="match status" value="1"/>
</dbReference>
<dbReference type="SUPFAM" id="SSF48065">
    <property type="entry name" value="DBL homology domain (DH-domain)"/>
    <property type="match status" value="1"/>
</dbReference>
<feature type="region of interest" description="Disordered" evidence="8">
    <location>
        <begin position="281"/>
        <end position="306"/>
    </location>
</feature>
<dbReference type="InterPro" id="IPR000219">
    <property type="entry name" value="DH_dom"/>
</dbReference>
<dbReference type="CDD" id="cd00160">
    <property type="entry name" value="RhoGEF"/>
    <property type="match status" value="1"/>
</dbReference>
<accession>A0ABD0KPD1</accession>
<dbReference type="Gene3D" id="2.30.42.10">
    <property type="match status" value="1"/>
</dbReference>
<keyword evidence="7" id="KW-0175">Coiled coil</keyword>
<evidence type="ECO:0000313" key="11">
    <source>
        <dbReference type="EMBL" id="KAK7488904.1"/>
    </source>
</evidence>
<comment type="subcellular location">
    <subcellularLocation>
        <location evidence="2">Cytoplasm</location>
    </subcellularLocation>
    <subcellularLocation>
        <location evidence="1">Membrane</location>
    </subcellularLocation>
</comment>
<dbReference type="Proteomes" id="UP001519460">
    <property type="component" value="Unassembled WGS sequence"/>
</dbReference>
<feature type="domain" description="PDZ" evidence="10">
    <location>
        <begin position="108"/>
        <end position="185"/>
    </location>
</feature>
<dbReference type="InterPro" id="IPR015212">
    <property type="entry name" value="RGS-like_dom"/>
</dbReference>
<organism evidence="11 12">
    <name type="scientific">Batillaria attramentaria</name>
    <dbReference type="NCBI Taxonomy" id="370345"/>
    <lineage>
        <taxon>Eukaryota</taxon>
        <taxon>Metazoa</taxon>
        <taxon>Spiralia</taxon>
        <taxon>Lophotrochozoa</taxon>
        <taxon>Mollusca</taxon>
        <taxon>Gastropoda</taxon>
        <taxon>Caenogastropoda</taxon>
        <taxon>Sorbeoconcha</taxon>
        <taxon>Cerithioidea</taxon>
        <taxon>Batillariidae</taxon>
        <taxon>Batillaria</taxon>
    </lineage>
</organism>
<dbReference type="InterPro" id="IPR046349">
    <property type="entry name" value="C1-like_sf"/>
</dbReference>
<feature type="compositionally biased region" description="Low complexity" evidence="8">
    <location>
        <begin position="185"/>
        <end position="210"/>
    </location>
</feature>
<dbReference type="Pfam" id="PF00621">
    <property type="entry name" value="RhoGEF"/>
    <property type="match status" value="1"/>
</dbReference>
<dbReference type="InterPro" id="IPR016137">
    <property type="entry name" value="RGS"/>
</dbReference>
<dbReference type="GO" id="GO:0005096">
    <property type="term" value="F:GTPase activator activity"/>
    <property type="evidence" value="ECO:0007669"/>
    <property type="project" value="UniProtKB-KW"/>
</dbReference>
<dbReference type="InterPro" id="IPR011993">
    <property type="entry name" value="PH-like_dom_sf"/>
</dbReference>
<feature type="compositionally biased region" description="Basic and acidic residues" evidence="8">
    <location>
        <begin position="48"/>
        <end position="63"/>
    </location>
</feature>
<evidence type="ECO:0000256" key="8">
    <source>
        <dbReference type="SAM" id="MobiDB-lite"/>
    </source>
</evidence>
<dbReference type="SMART" id="SM00228">
    <property type="entry name" value="PDZ"/>
    <property type="match status" value="1"/>
</dbReference>
<dbReference type="GO" id="GO:0005737">
    <property type="term" value="C:cytoplasm"/>
    <property type="evidence" value="ECO:0007669"/>
    <property type="project" value="UniProtKB-SubCell"/>
</dbReference>
<dbReference type="Gene3D" id="1.10.167.10">
    <property type="entry name" value="Regulator of G-protein Signalling 4, domain 2"/>
    <property type="match status" value="1"/>
</dbReference>
<proteinExistence type="predicted"/>
<feature type="region of interest" description="Disordered" evidence="8">
    <location>
        <begin position="24"/>
        <end position="67"/>
    </location>
</feature>
<evidence type="ECO:0000256" key="2">
    <source>
        <dbReference type="ARBA" id="ARBA00004496"/>
    </source>
</evidence>
<evidence type="ECO:0000256" key="5">
    <source>
        <dbReference type="ARBA" id="ARBA00022553"/>
    </source>
</evidence>
<dbReference type="Pfam" id="PF17838">
    <property type="entry name" value="PH_16"/>
    <property type="match status" value="1"/>
</dbReference>
<dbReference type="SUPFAM" id="SSF50156">
    <property type="entry name" value="PDZ domain-like"/>
    <property type="match status" value="1"/>
</dbReference>
<keyword evidence="3" id="KW-0343">GTPase activation</keyword>
<feature type="compositionally biased region" description="Low complexity" evidence="8">
    <location>
        <begin position="281"/>
        <end position="290"/>
    </location>
</feature>
<keyword evidence="4" id="KW-0963">Cytoplasm</keyword>
<feature type="region of interest" description="Disordered" evidence="8">
    <location>
        <begin position="749"/>
        <end position="778"/>
    </location>
</feature>
<dbReference type="CDD" id="cd23069">
    <property type="entry name" value="PDZ_ARHGEF11-12-like"/>
    <property type="match status" value="1"/>
</dbReference>
<dbReference type="SMART" id="SM00315">
    <property type="entry name" value="RGS"/>
    <property type="match status" value="1"/>
</dbReference>
<dbReference type="InterPro" id="IPR035899">
    <property type="entry name" value="DBL_dom_sf"/>
</dbReference>
<feature type="coiled-coil region" evidence="7">
    <location>
        <begin position="234"/>
        <end position="261"/>
    </location>
</feature>
<feature type="non-terminal residue" evidence="11">
    <location>
        <position position="1337"/>
    </location>
</feature>
<dbReference type="InterPro" id="IPR036305">
    <property type="entry name" value="RGS_sf"/>
</dbReference>
<dbReference type="Gene3D" id="3.30.60.20">
    <property type="match status" value="1"/>
</dbReference>
<evidence type="ECO:0000259" key="10">
    <source>
        <dbReference type="PROSITE" id="PS50106"/>
    </source>
</evidence>
<feature type="region of interest" description="Disordered" evidence="8">
    <location>
        <begin position="428"/>
        <end position="456"/>
    </location>
</feature>
<feature type="region of interest" description="Disordered" evidence="8">
    <location>
        <begin position="792"/>
        <end position="868"/>
    </location>
</feature>
<comment type="caution">
    <text evidence="11">The sequence shown here is derived from an EMBL/GenBank/DDBJ whole genome shotgun (WGS) entry which is preliminary data.</text>
</comment>
<name>A0ABD0KPD1_9CAEN</name>
<keyword evidence="12" id="KW-1185">Reference proteome</keyword>
<keyword evidence="5" id="KW-0597">Phosphoprotein</keyword>
<dbReference type="FunFam" id="2.30.42.10:FF:000033">
    <property type="entry name" value="Rho guanine nucleotide exchange factor (GEF) 11"/>
    <property type="match status" value="1"/>
</dbReference>
<dbReference type="PANTHER" id="PTHR45872">
    <property type="entry name" value="RHO GUANINE NUCLEOTIDE EXCHANGE FACTOR 2, ISOFORM D"/>
    <property type="match status" value="1"/>
</dbReference>
<dbReference type="PROSITE" id="PS50010">
    <property type="entry name" value="DH_2"/>
    <property type="match status" value="1"/>
</dbReference>
<evidence type="ECO:0000256" key="3">
    <source>
        <dbReference type="ARBA" id="ARBA00022468"/>
    </source>
</evidence>
<dbReference type="EMBL" id="JACVVK020000145">
    <property type="protein sequence ID" value="KAK7488904.1"/>
    <property type="molecule type" value="Genomic_DNA"/>
</dbReference>
<dbReference type="Gene3D" id="1.20.900.10">
    <property type="entry name" value="Dbl homology (DH) domain"/>
    <property type="match status" value="1"/>
</dbReference>
<evidence type="ECO:0000256" key="7">
    <source>
        <dbReference type="SAM" id="Coils"/>
    </source>
</evidence>
<keyword evidence="6" id="KW-0472">Membrane</keyword>
<evidence type="ECO:0000256" key="1">
    <source>
        <dbReference type="ARBA" id="ARBA00004370"/>
    </source>
</evidence>
<evidence type="ECO:0000259" key="9">
    <source>
        <dbReference type="PROSITE" id="PS50010"/>
    </source>
</evidence>
<dbReference type="InterPro" id="IPR001478">
    <property type="entry name" value="PDZ"/>
</dbReference>
<gene>
    <name evidence="11" type="ORF">BaRGS_00019861</name>
</gene>
<sequence length="1337" mass="150123">MPLSRKWRSLDFFGSLENLHLPYHSHHHKHDKHKDGDHHKRHHKHSKRSEERLDNLAEDKPDLPFDEEDHFRNSFRLRLSSLSSGDPRRDEGPDNSGIPAVVGLVQRCVIIQKDERGYGLTVSGDNPVYVASVKQDGAAAKAGVQKDDRIVKVNGTLVTNRNHIDVVKLIKSGSYVALTLMGRPNPSNPASSNLSPAANNPPRANNTPSNRDSARITAPQPVDKTQRMYVKTPSERLHTQLLEKERTVKTLENQLRQLTGADEPTTPNFSQATQQFSDIADSTDSSSINSWQQPYQPPQQLRGDSKHVKQASVPVTLYRTGTGDAGSVAEARGSANVMRSKSDAASRRNRAGQAQSTFYVGFPYPGSEAGPEWKSYCSSLYQRQMADPGQGVSQTHLQVPQVIDRSDAQNPASTPMRHRYQFQTQAACLTPPQPSPSASPTPDSRHNADDTSVSTVTDYDQEMPMQPEIITIDDEDVNSEDEQTCDTGPFSDIRLLEKKPAHMAVLLHYQLSNSDPGPLLFYIVSDAFKQTQGNTKDLRKWGYEIFSTFLVPKAPLRVPVDDSLVQQVNELIQSKDNNENALRTMFDGCRAALNSELNDQLADFRQKRDLGLGSIFGVHELKENMDKASEQKMIEKYLMPHLRACTPEESQHGSLTDQAQAVGWALATFMRQVGITKTSGNVLERVQSFVMKDKRSGIKFPGSRSNRAKHFYVPTFCSKCEGLIWGVGYQGYICTRSSPYSVTEAMGQVMSADSRSPPHTSGGDVYVTTHPVPKEDDSDLVDIEFHLKGSSDLSRSESLKGKGEKGDRPARRAKSDVDKDEMFRAINQQSGSSSASSLSNRSVESPSASSDNVNDAMAAARVQQEDSDLDVDELPPLKQVLGEDVHKKLKPKEKKRQEVINELFHTERAHLRNLKVLDLLFYRPMMAEGGIMADLSRALFPNIDEMITLHAVMNKEMKDRRQVNPVVTDVGDILLRRFDGEDGERFRKACAEYCRNQSFALEALKRHRRKDQRLSTYLGDAESNPLCRKLELKDHVPCQMQRLTKYPMLIENLLKYTQTNSEEYARLEKALERCKHILAYVNQAVRECENYHKLKDMNKRLDKRAIDGSSDPNLVEIKKLDLTQHKLVFDGPLVWRLRSHRQIDLQVLLLEDILVLLQRVDDRLVLKCQSTNMQNIGVEYKYTHSPVLKLQNLLARNVATDKKAFFVINTSDTGPQIYELVAQTQDARKKWCKLINDKADEIKKSMVSHFTKSTPSPQPEEMVVVRDRFRASAERSPPRTLEAEAAAPAYSVPEHDNREESIASQATTECQPELIQPDQVSVGAAVTAEATPVLSPL</sequence>
<protein>
    <recommendedName>
        <fullName evidence="13">Rho guanine nucleotide exchange factor 11</fullName>
    </recommendedName>
</protein>
<feature type="domain" description="DH" evidence="9">
    <location>
        <begin position="895"/>
        <end position="1084"/>
    </location>
</feature>
<dbReference type="InterPro" id="IPR041020">
    <property type="entry name" value="PH_16"/>
</dbReference>
<dbReference type="InterPro" id="IPR044926">
    <property type="entry name" value="RGS_subdomain_2"/>
</dbReference>
<evidence type="ECO:0000256" key="4">
    <source>
        <dbReference type="ARBA" id="ARBA00022490"/>
    </source>
</evidence>
<dbReference type="GO" id="GO:0016020">
    <property type="term" value="C:membrane"/>
    <property type="evidence" value="ECO:0007669"/>
    <property type="project" value="UniProtKB-SubCell"/>
</dbReference>
<reference evidence="11 12" key="1">
    <citation type="journal article" date="2023" name="Sci. Data">
        <title>Genome assembly of the Korean intertidal mud-creeper Batillaria attramentaria.</title>
        <authorList>
            <person name="Patra A.K."/>
            <person name="Ho P.T."/>
            <person name="Jun S."/>
            <person name="Lee S.J."/>
            <person name="Kim Y."/>
            <person name="Won Y.J."/>
        </authorList>
    </citation>
    <scope>NUCLEOTIDE SEQUENCE [LARGE SCALE GENOMIC DNA]</scope>
    <source>
        <strain evidence="11">Wonlab-2016</strain>
    </source>
</reference>
<feature type="region of interest" description="Disordered" evidence="8">
    <location>
        <begin position="185"/>
        <end position="221"/>
    </location>
</feature>
<feature type="region of interest" description="Disordered" evidence="8">
    <location>
        <begin position="1270"/>
        <end position="1319"/>
    </location>
</feature>
<dbReference type="SUPFAM" id="SSF48097">
    <property type="entry name" value="Regulator of G-protein signaling, RGS"/>
    <property type="match status" value="1"/>
</dbReference>
<feature type="compositionally biased region" description="Low complexity" evidence="8">
    <location>
        <begin position="830"/>
        <end position="845"/>
    </location>
</feature>
<dbReference type="Gene3D" id="2.30.29.30">
    <property type="entry name" value="Pleckstrin-homology domain (PH domain)/Phosphotyrosine-binding domain (PTB)"/>
    <property type="match status" value="1"/>
</dbReference>
<feature type="compositionally biased region" description="Basic and acidic residues" evidence="8">
    <location>
        <begin position="792"/>
        <end position="823"/>
    </location>
</feature>
<dbReference type="PANTHER" id="PTHR45872:SF2">
    <property type="entry name" value="RHO GUANINE NUCLEOTIDE EXCHANGE FACTOR 2, ISOFORM D"/>
    <property type="match status" value="1"/>
</dbReference>
<dbReference type="SUPFAM" id="SSF57889">
    <property type="entry name" value="Cysteine-rich domain"/>
    <property type="match status" value="1"/>
</dbReference>
<evidence type="ECO:0000256" key="6">
    <source>
        <dbReference type="ARBA" id="ARBA00023136"/>
    </source>
</evidence>
<dbReference type="InterPro" id="IPR036034">
    <property type="entry name" value="PDZ_sf"/>
</dbReference>
<dbReference type="Pfam" id="PF00595">
    <property type="entry name" value="PDZ"/>
    <property type="match status" value="1"/>
</dbReference>
<evidence type="ECO:0000313" key="12">
    <source>
        <dbReference type="Proteomes" id="UP001519460"/>
    </source>
</evidence>
<dbReference type="Pfam" id="PF09128">
    <property type="entry name" value="RGS-like"/>
    <property type="match status" value="1"/>
</dbReference>